<protein>
    <recommendedName>
        <fullName evidence="3">Phage tail protein</fullName>
    </recommendedName>
</protein>
<reference evidence="1 2" key="1">
    <citation type="submission" date="2014-08" db="EMBL/GenBank/DDBJ databases">
        <authorList>
            <person name="Moulin Lionel"/>
        </authorList>
    </citation>
    <scope>NUCLEOTIDE SEQUENCE [LARGE SCALE GENOMIC DNA]</scope>
</reference>
<name>A0A090GUB3_MESPL</name>
<dbReference type="Proteomes" id="UP000046122">
    <property type="component" value="Unassembled WGS sequence"/>
</dbReference>
<proteinExistence type="predicted"/>
<dbReference type="AlphaFoldDB" id="A0A090GUB3"/>
<organism evidence="1 2">
    <name type="scientific">Mesorhizobium plurifarium</name>
    <dbReference type="NCBI Taxonomy" id="69974"/>
    <lineage>
        <taxon>Bacteria</taxon>
        <taxon>Pseudomonadati</taxon>
        <taxon>Pseudomonadota</taxon>
        <taxon>Alphaproteobacteria</taxon>
        <taxon>Hyphomicrobiales</taxon>
        <taxon>Phyllobacteriaceae</taxon>
        <taxon>Mesorhizobium</taxon>
    </lineage>
</organism>
<evidence type="ECO:0008006" key="3">
    <source>
        <dbReference type="Google" id="ProtNLM"/>
    </source>
</evidence>
<evidence type="ECO:0000313" key="2">
    <source>
        <dbReference type="Proteomes" id="UP000046122"/>
    </source>
</evidence>
<evidence type="ECO:0000313" key="1">
    <source>
        <dbReference type="EMBL" id="CDX55871.1"/>
    </source>
</evidence>
<accession>A0A090GUB3</accession>
<dbReference type="EMBL" id="CCNE01000014">
    <property type="protein sequence ID" value="CDX55871.1"/>
    <property type="molecule type" value="Genomic_DNA"/>
</dbReference>
<sequence length="510" mass="53878">MTDPVFGITIRRDANESAVPSNALMSVVGICMPFAKAATASQEAFDAAFPAGVAVRMNSNDTTKLALCDPDSLFIDAVEGINAQLGPYQVAAQLVVNRVAEGEDIGETMANIIGSSVAGTGINAFVNAGADLGVYPRLILVPGYTTQQFGAMTGLTLTTQGSNMTAAPDVAFTGGGTDPNKVLPTAHAVMGTGPDAQKVASLVIDTPGNYLSGALAVTFSGGGADGGKVLPTATATVEELANAVCAALPEVLNKILAVAIVDGPNGLTNFTTWRETLSSDRLIPVTPGIKRLDASGDVVTRPAAPRIAGVAVRRDYENDGRPFRSWANQALYGIVAPEQNYRFSLTDGSTEGQEILAAQGGIIVRGDSGDDFAIADGGFVYIGTDNLSDQTIWQQYHKVRGRDFIELTCLRTLRQFLGKFNLTTQTIQSVVNTVHDILAKAEANGDILGFKCRFDPELNNSADLRSGHIYIDAQFEEAPVFRRLTMTSRPYVPALQATIDELIARQNLIS</sequence>
<gene>
    <name evidence="1" type="ORF">MPL3365_210103</name>
</gene>